<dbReference type="EMBL" id="CYKH01002155">
    <property type="protein sequence ID" value="CUG93455.1"/>
    <property type="molecule type" value="Genomic_DNA"/>
</dbReference>
<reference evidence="3" key="1">
    <citation type="submission" date="2015-09" db="EMBL/GenBank/DDBJ databases">
        <authorList>
            <consortium name="Pathogen Informatics"/>
        </authorList>
    </citation>
    <scope>NUCLEOTIDE SEQUENCE [LARGE SCALE GENOMIC DNA]</scope>
    <source>
        <strain evidence="3">Lake Konstanz</strain>
    </source>
</reference>
<accession>A0A0S4JPI8</accession>
<proteinExistence type="predicted"/>
<gene>
    <name evidence="2" type="ORF">BSAL_42965</name>
</gene>
<dbReference type="SUPFAM" id="SSF159245">
    <property type="entry name" value="AttH-like"/>
    <property type="match status" value="1"/>
</dbReference>
<dbReference type="OMA" id="WSITDHE"/>
<organism evidence="2 3">
    <name type="scientific">Bodo saltans</name>
    <name type="common">Flagellated protozoan</name>
    <dbReference type="NCBI Taxonomy" id="75058"/>
    <lineage>
        <taxon>Eukaryota</taxon>
        <taxon>Discoba</taxon>
        <taxon>Euglenozoa</taxon>
        <taxon>Kinetoplastea</taxon>
        <taxon>Metakinetoplastina</taxon>
        <taxon>Eubodonida</taxon>
        <taxon>Bodonidae</taxon>
        <taxon>Bodo</taxon>
    </lineage>
</organism>
<dbReference type="Proteomes" id="UP000051952">
    <property type="component" value="Unassembled WGS sequence"/>
</dbReference>
<dbReference type="Pfam" id="PF17186">
    <property type="entry name" value="Lipocalin_9"/>
    <property type="match status" value="1"/>
</dbReference>
<dbReference type="InterPro" id="IPR010791">
    <property type="entry name" value="AttH_dom"/>
</dbReference>
<dbReference type="Gene3D" id="2.40.370.10">
    <property type="entry name" value="AttH-like domain"/>
    <property type="match status" value="2"/>
</dbReference>
<protein>
    <submittedName>
        <fullName evidence="2">Hydroxyneurosporene synthase (CrtC), putative</fullName>
    </submittedName>
</protein>
<evidence type="ECO:0000259" key="1">
    <source>
        <dbReference type="Pfam" id="PF07143"/>
    </source>
</evidence>
<sequence length="795" mass="85994">MSSEPLKSKGHKTEQNPLLDVLRARTRSDWPSVPSDTALHENPKVLNGVIYAHDGPHGAAKIEWWYINAHFGDDTAAAESPPRYSVFAAFFRLAIDGTTGTCAHATNWALVDSQDGGTYQTCSLLDPGTPAILGAMIDTSEYQGDPFVLKALKELFGSGRVLEPDRLMKGDAVISAPGEPLSIDFGGNVFRVVHTSEDHVPTYDLSLVDAVTGTSLQLTIRPRCPPALSGKRGVVETGRWQDDMFYYFSPLCDVLSGSFTSKAGVTAVQIPTGSAWIDHEFGGCAAQTLEEVAALRAGQQHSVADYSWEWVAVQLNNVSRDAVSVTLLRDMKKPAGEQLIGLFAIYQDGNTGRFYRYDQGVTMQSSAQRWTSKVTGMPFPVQWTVTIPHNGGVTLTLDASMQAQEFVTIPGKPSYWEGRVRVSGTTRLPDGTADTTTGLGFVECHGEKNLSDVGSLYNIMHMMLCAPLEHIAVSTTDIDTIAALPLTFATVHQAAMLAQLSSGKPMPPSHKELLQQLLAAYVVGHHRAPSAAGKAAVEGALAMLQQQWDGVTSWDFPTLALRAFTIRTVELLLSGKCAWMKDATTTSTDVAAIPEATTIAPQPAVFLDEDDSRWLVVPTDEELNTAATEETLKTVDALSNGLWAIDASKPRGNIGEFLGAQGVGFIARNLCASVTPDLRSNVNFSTKTLETDIITALSTTKSIVQLNGTSWKWESFGRGTITSRGCCRVSRDGKACVLIVTTIVANNELEVKWVIVRDNGTMQEVLHLLPNNNNNAVSSPSATARATFSQWFKKK</sequence>
<dbReference type="Pfam" id="PF07143">
    <property type="entry name" value="CrtC"/>
    <property type="match status" value="1"/>
</dbReference>
<feature type="domain" description="AttH" evidence="1">
    <location>
        <begin position="212"/>
        <end position="282"/>
    </location>
</feature>
<dbReference type="PANTHER" id="PTHR38591">
    <property type="entry name" value="HYDROLASE"/>
    <property type="match status" value="1"/>
</dbReference>
<dbReference type="SMR" id="A0A0S4JPI8"/>
<keyword evidence="3" id="KW-1185">Reference proteome</keyword>
<dbReference type="VEuPathDB" id="TriTrypDB:BSAL_42965"/>
<evidence type="ECO:0000313" key="3">
    <source>
        <dbReference type="Proteomes" id="UP000051952"/>
    </source>
</evidence>
<name>A0A0S4JPI8_BODSA</name>
<dbReference type="InterPro" id="IPR023374">
    <property type="entry name" value="AttH-like_dom_sf"/>
</dbReference>
<dbReference type="PANTHER" id="PTHR38591:SF1">
    <property type="entry name" value="BLL1000 PROTEIN"/>
    <property type="match status" value="1"/>
</dbReference>
<dbReference type="AlphaFoldDB" id="A0A0S4JPI8"/>
<evidence type="ECO:0000313" key="2">
    <source>
        <dbReference type="EMBL" id="CUG93455.1"/>
    </source>
</evidence>